<evidence type="ECO:0008006" key="3">
    <source>
        <dbReference type="Google" id="ProtNLM"/>
    </source>
</evidence>
<dbReference type="EMBL" id="MU838997">
    <property type="protein sequence ID" value="KAK1772943.1"/>
    <property type="molecule type" value="Genomic_DNA"/>
</dbReference>
<comment type="caution">
    <text evidence="1">The sequence shown here is derived from an EMBL/GenBank/DDBJ whole genome shotgun (WGS) entry which is preliminary data.</text>
</comment>
<organism evidence="1 2">
    <name type="scientific">Phialemonium atrogriseum</name>
    <dbReference type="NCBI Taxonomy" id="1093897"/>
    <lineage>
        <taxon>Eukaryota</taxon>
        <taxon>Fungi</taxon>
        <taxon>Dikarya</taxon>
        <taxon>Ascomycota</taxon>
        <taxon>Pezizomycotina</taxon>
        <taxon>Sordariomycetes</taxon>
        <taxon>Sordariomycetidae</taxon>
        <taxon>Cephalothecales</taxon>
        <taxon>Cephalothecaceae</taxon>
        <taxon>Phialemonium</taxon>
    </lineage>
</organism>
<protein>
    <recommendedName>
        <fullName evidence="3">Fucose-specific lectin</fullName>
    </recommendedName>
</protein>
<dbReference type="Gene3D" id="2.120.10.70">
    <property type="entry name" value="Fucose-specific lectin"/>
    <property type="match status" value="1"/>
</dbReference>
<accession>A0AAJ0CA37</accession>
<proteinExistence type="predicted"/>
<dbReference type="SUPFAM" id="SSF89372">
    <property type="entry name" value="Fucose-specific lectin"/>
    <property type="match status" value="1"/>
</dbReference>
<dbReference type="GeneID" id="85312694"/>
<gene>
    <name evidence="1" type="ORF">QBC33DRAFT_554383</name>
</gene>
<evidence type="ECO:0000313" key="2">
    <source>
        <dbReference type="Proteomes" id="UP001244011"/>
    </source>
</evidence>
<dbReference type="RefSeq" id="XP_060289156.1">
    <property type="nucleotide sequence ID" value="XM_060429507.1"/>
</dbReference>
<sequence length="250" mass="26412">MTDNRGIDVNLFYLSVQNATDLVIVQAALECSLGAATCSTVSNQVISSSFANGISPASGLSAVLLNNEPSRFRVYFQAAKGLIWTMVGDDPSEHGWSPHQIAGPAADGSSIAASLGDKDGAIMVAFVFNDNGMLRAVEYTDSIGGGGGQDVYGRAGSGFVKTSRFAACFGATTDTYHIYYVGRTTGDIVGYFRTGAKADWTPNQDKAWGTADGGIASVAWDNQVRMLYMSGGKLAMSAQDNTTWSKMDYL</sequence>
<evidence type="ECO:0000313" key="1">
    <source>
        <dbReference type="EMBL" id="KAK1772943.1"/>
    </source>
</evidence>
<reference evidence="1" key="1">
    <citation type="submission" date="2023-06" db="EMBL/GenBank/DDBJ databases">
        <title>Genome-scale phylogeny and comparative genomics of the fungal order Sordariales.</title>
        <authorList>
            <consortium name="Lawrence Berkeley National Laboratory"/>
            <person name="Hensen N."/>
            <person name="Bonometti L."/>
            <person name="Westerberg I."/>
            <person name="Brannstrom I.O."/>
            <person name="Guillou S."/>
            <person name="Cros-Aarteil S."/>
            <person name="Calhoun S."/>
            <person name="Haridas S."/>
            <person name="Kuo A."/>
            <person name="Mondo S."/>
            <person name="Pangilinan J."/>
            <person name="Riley R."/>
            <person name="Labutti K."/>
            <person name="Andreopoulos B."/>
            <person name="Lipzen A."/>
            <person name="Chen C."/>
            <person name="Yanf M."/>
            <person name="Daum C."/>
            <person name="Ng V."/>
            <person name="Clum A."/>
            <person name="Steindorff A."/>
            <person name="Ohm R."/>
            <person name="Martin F."/>
            <person name="Silar P."/>
            <person name="Natvig D."/>
            <person name="Lalanne C."/>
            <person name="Gautier V."/>
            <person name="Ament-Velasquez S.L."/>
            <person name="Kruys A."/>
            <person name="Hutchinson M.I."/>
            <person name="Powell A.J."/>
            <person name="Barry K."/>
            <person name="Miller A.N."/>
            <person name="Grigoriev I.V."/>
            <person name="Debuchy R."/>
            <person name="Gladieux P."/>
            <person name="Thoren M.H."/>
            <person name="Johannesson H."/>
        </authorList>
    </citation>
    <scope>NUCLEOTIDE SEQUENCE</scope>
    <source>
        <strain evidence="1">8032-3</strain>
    </source>
</reference>
<name>A0AAJ0CA37_9PEZI</name>
<dbReference type="Proteomes" id="UP001244011">
    <property type="component" value="Unassembled WGS sequence"/>
</dbReference>
<dbReference type="AlphaFoldDB" id="A0AAJ0CA37"/>
<keyword evidence="2" id="KW-1185">Reference proteome</keyword>